<protein>
    <submittedName>
        <fullName evidence="1">Uncharacterized protein</fullName>
    </submittedName>
</protein>
<name>A0A0D7WZ29_9BACL</name>
<dbReference type="AlphaFoldDB" id="A0A0D7WZ29"/>
<evidence type="ECO:0000313" key="1">
    <source>
        <dbReference type="EMBL" id="KJD43973.1"/>
    </source>
</evidence>
<keyword evidence="2" id="KW-1185">Reference proteome</keyword>
<gene>
    <name evidence="1" type="ORF">QD47_19365</name>
</gene>
<accession>A0A0D7WZ29</accession>
<sequence length="60" mass="6325">MNEETLLHDAKLTPGLVTCQAPGCIDGYNDGEKCDTCWGSGLVSEGEPGSGEYEVSEAEM</sequence>
<dbReference type="Proteomes" id="UP000032534">
    <property type="component" value="Unassembled WGS sequence"/>
</dbReference>
<evidence type="ECO:0000313" key="2">
    <source>
        <dbReference type="Proteomes" id="UP000032534"/>
    </source>
</evidence>
<dbReference type="PATRIC" id="fig|159743.3.peg.4317"/>
<dbReference type="EMBL" id="JTHP01000044">
    <property type="protein sequence ID" value="KJD43973.1"/>
    <property type="molecule type" value="Genomic_DNA"/>
</dbReference>
<proteinExistence type="predicted"/>
<organism evidence="1 2">
    <name type="scientific">Paenibacillus terrae</name>
    <dbReference type="NCBI Taxonomy" id="159743"/>
    <lineage>
        <taxon>Bacteria</taxon>
        <taxon>Bacillati</taxon>
        <taxon>Bacillota</taxon>
        <taxon>Bacilli</taxon>
        <taxon>Bacillales</taxon>
        <taxon>Paenibacillaceae</taxon>
        <taxon>Paenibacillus</taxon>
    </lineage>
</organism>
<dbReference type="RefSeq" id="WP_044647679.1">
    <property type="nucleotide sequence ID" value="NZ_JTHP01000044.1"/>
</dbReference>
<reference evidence="1 2" key="1">
    <citation type="submission" date="2014-11" db="EMBL/GenBank/DDBJ databases">
        <title>Draft Genome Sequences of Paenibacillus polymyxa NRRL B-30509 and Paenibacillus terrae NRRL B-30644, Strains from a Poultry Environment that Produce Tridecaptin A and Paenicidins.</title>
        <authorList>
            <person name="van Belkum M.J."/>
            <person name="Lohans C.T."/>
            <person name="Vederas J.C."/>
        </authorList>
    </citation>
    <scope>NUCLEOTIDE SEQUENCE [LARGE SCALE GENOMIC DNA]</scope>
    <source>
        <strain evidence="1 2">NRRL B-30644</strain>
    </source>
</reference>
<comment type="caution">
    <text evidence="1">The sequence shown here is derived from an EMBL/GenBank/DDBJ whole genome shotgun (WGS) entry which is preliminary data.</text>
</comment>